<dbReference type="SMART" id="SM00220">
    <property type="entry name" value="S_TKc"/>
    <property type="match status" value="1"/>
</dbReference>
<dbReference type="PROSITE" id="PS50011">
    <property type="entry name" value="PROTEIN_KINASE_DOM"/>
    <property type="match status" value="1"/>
</dbReference>
<keyword evidence="4 10" id="KW-0418">Kinase</keyword>
<evidence type="ECO:0000313" key="10">
    <source>
        <dbReference type="EMBL" id="OXA42801.1"/>
    </source>
</evidence>
<dbReference type="GO" id="GO:0004674">
    <property type="term" value="F:protein serine/threonine kinase activity"/>
    <property type="evidence" value="ECO:0007669"/>
    <property type="project" value="UniProtKB-KW"/>
</dbReference>
<feature type="compositionally biased region" description="Low complexity" evidence="8">
    <location>
        <begin position="1248"/>
        <end position="1263"/>
    </location>
</feature>
<dbReference type="InterPro" id="IPR000719">
    <property type="entry name" value="Prot_kinase_dom"/>
</dbReference>
<proteinExistence type="inferred from homology"/>
<feature type="region of interest" description="Disordered" evidence="8">
    <location>
        <begin position="823"/>
        <end position="843"/>
    </location>
</feature>
<sequence length="1296" mass="139698">MGIREESVFSNTPQFWRDFEAGVKSQLDPCSNNNSHTHNSNNNHNNSVNNGGRIINKGGGVVVVLVAAVPDKRDVNNNNQTSSNQGAEEKEEDSSKGQQPATFVRDSRFHHITMASEDLLQPGHIVKERWKVTKKIGGGGFGEIYEGIDLVTKEQVALKVESAKQPKQVLKMEVAVLKKLQGKEHVCRFIGCGRNERFNYVVMQLQGRNLAELRRAQPRGAFSLSTSLRLGHQILRAIESIHEVGFLHRDIKPSNFSMGRLPHTSRKVYMLDFGLARQYTTATGEVRAPRAAAGFRGTVRYASINAHKNKEMGRHDDLWSLFYMLVEFVNGQLPWRKIKDKEQVGVIKEKYDHRLLLKHLPSDFKQFLDHIQSLEYSDKPDYSMLAGVFERCMKRRGVKETDPFDWEKLASEVSSPNTTPHNNPPHPPVIKPITGGVLEAGDTAIIMSSLDNNQENIEPPDNKNALEAARLAEQDARRRRRREPCMLDSVGGSGLQSGTLPVASVNQFSEGSACGGNKQMPPQMCNNNVGDSPKRKKKEAELLNNATGGGLDGGLGEKEDKAELGVALDEGGVMQVALCGSKPPSQDAGVVNKVRPRSTPPVVTNKGGGGAAGVGKLRLGSQIEDSIGGVDPQLTCNDSIGYDYTKGRGEGLSMCSIDPDGDPQVHPTTPPTTGKESSLNPPPSSSAGRRSSHGLSRSRSGRGSRPFSHPHSSSHYGGGKSVAGGDQSITQFAEMEDGGMSAHGQITRGGGGGGLLTMASQWKSQFDDGDDQTDNEWRAAEQLASPEHNVTKGVLGGQGFKLGELLEDEAEEADEQGVVVIVTHDPTPPPTIKIPSPPPVTHRHRFDEGTTQQQRGVCGGEQRSSLNYLNLEASTEESALVGSLPKVHSNPEISEHIRPGLEAPLVLHAAFDEYAYDLDLSRNVASKQVIRLPCDTQQQQHLTLLGAPDGENIYRSMPALNRLLIENENGVGNGGDPSAELVAGRLEIRVVSSPLPSGDGGGSVAMSSTPLHFLGKKEELLAGNDGEVTNVPPHLPKLKSILKNKVEGVGEDVSQPPPLQTTTTTTSRAGEEEDFQTPKVDQMTEAALFATANNPEDASVYFDATVGAGPEELSTQPPPPTLHDHEHDVINGNMQIPLNKNAFEIELGGDAPVALSPAHTSLALGGCTPGLRRRREASEKYATSIAELGLRFQRRRRHFAGSSGTSNESDSGGSLGGGGIRCAPLLDEAAIDDRERGVPTVLLGDRPSPSGGVKEDSSSSSNDPAPPTPPPGHPHHPELQTRIRRYRSSDPSDGKD</sequence>
<keyword evidence="11" id="KW-1185">Reference proteome</keyword>
<feature type="region of interest" description="Disordered" evidence="8">
    <location>
        <begin position="1048"/>
        <end position="1078"/>
    </location>
</feature>
<feature type="region of interest" description="Disordered" evidence="8">
    <location>
        <begin position="29"/>
        <end position="53"/>
    </location>
</feature>
<dbReference type="InterPro" id="IPR017441">
    <property type="entry name" value="Protein_kinase_ATP_BS"/>
</dbReference>
<dbReference type="Pfam" id="PF00069">
    <property type="entry name" value="Pkinase"/>
    <property type="match status" value="1"/>
</dbReference>
<dbReference type="STRING" id="158441.A0A226DDY2"/>
<dbReference type="OMA" id="VFERCMK"/>
<feature type="compositionally biased region" description="Polar residues" evidence="8">
    <location>
        <begin position="76"/>
        <end position="86"/>
    </location>
</feature>
<dbReference type="FunFam" id="3.30.200.20:FF:000358">
    <property type="entry name" value="Tau tubulin kinase 2b"/>
    <property type="match status" value="1"/>
</dbReference>
<feature type="domain" description="Protein kinase" evidence="9">
    <location>
        <begin position="130"/>
        <end position="405"/>
    </location>
</feature>
<keyword evidence="3 7" id="KW-0547">Nucleotide-binding</keyword>
<dbReference type="PROSITE" id="PS00107">
    <property type="entry name" value="PROTEIN_KINASE_ATP"/>
    <property type="match status" value="1"/>
</dbReference>
<feature type="region of interest" description="Disordered" evidence="8">
    <location>
        <begin position="513"/>
        <end position="536"/>
    </location>
</feature>
<dbReference type="InterPro" id="IPR050235">
    <property type="entry name" value="CK1_Ser-Thr_kinase"/>
</dbReference>
<keyword evidence="5 7" id="KW-0067">ATP-binding</keyword>
<comment type="caution">
    <text evidence="10">The sequence shown here is derived from an EMBL/GenBank/DDBJ whole genome shotgun (WGS) entry which is preliminary data.</text>
</comment>
<dbReference type="GO" id="GO:0005524">
    <property type="term" value="F:ATP binding"/>
    <property type="evidence" value="ECO:0007669"/>
    <property type="project" value="UniProtKB-UniRule"/>
</dbReference>
<evidence type="ECO:0000256" key="8">
    <source>
        <dbReference type="SAM" id="MobiDB-lite"/>
    </source>
</evidence>
<dbReference type="SUPFAM" id="SSF56112">
    <property type="entry name" value="Protein kinase-like (PK-like)"/>
    <property type="match status" value="1"/>
</dbReference>
<evidence type="ECO:0000259" key="9">
    <source>
        <dbReference type="PROSITE" id="PS50011"/>
    </source>
</evidence>
<evidence type="ECO:0000313" key="11">
    <source>
        <dbReference type="Proteomes" id="UP000198287"/>
    </source>
</evidence>
<gene>
    <name evidence="10" type="ORF">Fcan01_22598</name>
</gene>
<dbReference type="EMBL" id="LNIX01000025">
    <property type="protein sequence ID" value="OXA42801.1"/>
    <property type="molecule type" value="Genomic_DNA"/>
</dbReference>
<accession>A0A226DDY2</accession>
<feature type="binding site" evidence="7">
    <location>
        <position position="159"/>
    </location>
    <ligand>
        <name>ATP</name>
        <dbReference type="ChEBI" id="CHEBI:30616"/>
    </ligand>
</feature>
<evidence type="ECO:0000256" key="3">
    <source>
        <dbReference type="ARBA" id="ARBA00022741"/>
    </source>
</evidence>
<evidence type="ECO:0000256" key="6">
    <source>
        <dbReference type="ARBA" id="ARBA00061588"/>
    </source>
</evidence>
<keyword evidence="1" id="KW-0723">Serine/threonine-protein kinase</keyword>
<comment type="similarity">
    <text evidence="6">Belongs to the protein kinase superfamily. CK1 Ser/Thr protein kinase family.</text>
</comment>
<feature type="compositionally biased region" description="Basic and acidic residues" evidence="8">
    <location>
        <begin position="1275"/>
        <end position="1296"/>
    </location>
</feature>
<feature type="region of interest" description="Disordered" evidence="8">
    <location>
        <begin position="653"/>
        <end position="725"/>
    </location>
</feature>
<protein>
    <submittedName>
        <fullName evidence="10">Tau-tubulin kinase 1</fullName>
    </submittedName>
</protein>
<evidence type="ECO:0000256" key="2">
    <source>
        <dbReference type="ARBA" id="ARBA00022679"/>
    </source>
</evidence>
<feature type="compositionally biased region" description="Low complexity" evidence="8">
    <location>
        <begin position="685"/>
        <end position="715"/>
    </location>
</feature>
<feature type="region of interest" description="Disordered" evidence="8">
    <location>
        <begin position="1199"/>
        <end position="1219"/>
    </location>
</feature>
<feature type="region of interest" description="Disordered" evidence="8">
    <location>
        <begin position="72"/>
        <end position="100"/>
    </location>
</feature>
<feature type="compositionally biased region" description="Low complexity" evidence="8">
    <location>
        <begin position="31"/>
        <end position="53"/>
    </location>
</feature>
<dbReference type="InterPro" id="IPR047916">
    <property type="entry name" value="TTBK_Asator-like_STKc"/>
</dbReference>
<evidence type="ECO:0000256" key="4">
    <source>
        <dbReference type="ARBA" id="ARBA00022777"/>
    </source>
</evidence>
<evidence type="ECO:0000256" key="7">
    <source>
        <dbReference type="PROSITE-ProRule" id="PRU10141"/>
    </source>
</evidence>
<dbReference type="OrthoDB" id="5979581at2759"/>
<feature type="region of interest" description="Disordered" evidence="8">
    <location>
        <begin position="1239"/>
        <end position="1296"/>
    </location>
</feature>
<organism evidence="10 11">
    <name type="scientific">Folsomia candida</name>
    <name type="common">Springtail</name>
    <dbReference type="NCBI Taxonomy" id="158441"/>
    <lineage>
        <taxon>Eukaryota</taxon>
        <taxon>Metazoa</taxon>
        <taxon>Ecdysozoa</taxon>
        <taxon>Arthropoda</taxon>
        <taxon>Hexapoda</taxon>
        <taxon>Collembola</taxon>
        <taxon>Entomobryomorpha</taxon>
        <taxon>Isotomoidea</taxon>
        <taxon>Isotomidae</taxon>
        <taxon>Proisotominae</taxon>
        <taxon>Folsomia</taxon>
    </lineage>
</organism>
<evidence type="ECO:0000256" key="1">
    <source>
        <dbReference type="ARBA" id="ARBA00022527"/>
    </source>
</evidence>
<dbReference type="Gene3D" id="1.10.510.10">
    <property type="entry name" value="Transferase(Phosphotransferase) domain 1"/>
    <property type="match status" value="1"/>
</dbReference>
<feature type="region of interest" description="Disordered" evidence="8">
    <location>
        <begin position="472"/>
        <end position="499"/>
    </location>
</feature>
<name>A0A226DDY2_FOLCA</name>
<dbReference type="PANTHER" id="PTHR11909">
    <property type="entry name" value="CASEIN KINASE-RELATED"/>
    <property type="match status" value="1"/>
</dbReference>
<dbReference type="Proteomes" id="UP000198287">
    <property type="component" value="Unassembled WGS sequence"/>
</dbReference>
<reference evidence="10 11" key="1">
    <citation type="submission" date="2015-12" db="EMBL/GenBank/DDBJ databases">
        <title>The genome of Folsomia candida.</title>
        <authorList>
            <person name="Faddeeva A."/>
            <person name="Derks M.F."/>
            <person name="Anvar Y."/>
            <person name="Smit S."/>
            <person name="Van Straalen N."/>
            <person name="Roelofs D."/>
        </authorList>
    </citation>
    <scope>NUCLEOTIDE SEQUENCE [LARGE SCALE GENOMIC DNA]</scope>
    <source>
        <strain evidence="10 11">VU population</strain>
        <tissue evidence="10">Whole body</tissue>
    </source>
</reference>
<feature type="compositionally biased region" description="Pro residues" evidence="8">
    <location>
        <begin position="826"/>
        <end position="840"/>
    </location>
</feature>
<keyword evidence="2" id="KW-0808">Transferase</keyword>
<dbReference type="FunFam" id="1.10.510.10:FF:000481">
    <property type="entry name" value="Asator, isoform D"/>
    <property type="match status" value="1"/>
</dbReference>
<evidence type="ECO:0000256" key="5">
    <source>
        <dbReference type="ARBA" id="ARBA00022840"/>
    </source>
</evidence>
<feature type="region of interest" description="Disordered" evidence="8">
    <location>
        <begin position="584"/>
        <end position="614"/>
    </location>
</feature>
<dbReference type="InterPro" id="IPR011009">
    <property type="entry name" value="Kinase-like_dom_sf"/>
</dbReference>
<dbReference type="CDD" id="cd14017">
    <property type="entry name" value="STKc_TTBK"/>
    <property type="match status" value="1"/>
</dbReference>
<dbReference type="GO" id="GO:0015630">
    <property type="term" value="C:microtubule cytoskeleton"/>
    <property type="evidence" value="ECO:0007669"/>
    <property type="project" value="UniProtKB-ARBA"/>
</dbReference>